<dbReference type="Pfam" id="PF13203">
    <property type="entry name" value="DUF2201_N"/>
    <property type="match status" value="1"/>
</dbReference>
<feature type="domain" description="VWA-like" evidence="2">
    <location>
        <begin position="284"/>
        <end position="404"/>
    </location>
</feature>
<dbReference type="InterPro" id="IPR018698">
    <property type="entry name" value="VWA-like_dom"/>
</dbReference>
<feature type="region of interest" description="Disordered" evidence="1">
    <location>
        <begin position="251"/>
        <end position="274"/>
    </location>
</feature>
<evidence type="ECO:0000313" key="4">
    <source>
        <dbReference type="EMBL" id="SHH75501.1"/>
    </source>
</evidence>
<dbReference type="STRING" id="996342.SAMN05443551_2911"/>
<accession>A0A1M5VJU1</accession>
<evidence type="ECO:0000259" key="2">
    <source>
        <dbReference type="Pfam" id="PF09967"/>
    </source>
</evidence>
<evidence type="ECO:0000313" key="5">
    <source>
        <dbReference type="Proteomes" id="UP000184221"/>
    </source>
</evidence>
<dbReference type="RefSeq" id="WP_072778587.1">
    <property type="nucleotide sequence ID" value="NZ_FQXC01000004.1"/>
</dbReference>
<dbReference type="PANTHER" id="PTHR38730:SF1">
    <property type="entry name" value="SLL7028 PROTEIN"/>
    <property type="match status" value="1"/>
</dbReference>
<dbReference type="SUPFAM" id="SSF53300">
    <property type="entry name" value="vWA-like"/>
    <property type="match status" value="1"/>
</dbReference>
<dbReference type="InterPro" id="IPR025154">
    <property type="entry name" value="Put_metallopeptidase_dom"/>
</dbReference>
<feature type="domain" description="Putative metallopeptidase" evidence="3">
    <location>
        <begin position="4"/>
        <end position="275"/>
    </location>
</feature>
<dbReference type="EMBL" id="FQXC01000004">
    <property type="protein sequence ID" value="SHH75501.1"/>
    <property type="molecule type" value="Genomic_DNA"/>
</dbReference>
<protein>
    <submittedName>
        <fullName evidence="4">Predicted metal-dependent peptidase</fullName>
    </submittedName>
</protein>
<dbReference type="PANTHER" id="PTHR38730">
    <property type="entry name" value="SLL7028 PROTEIN"/>
    <property type="match status" value="1"/>
</dbReference>
<dbReference type="AlphaFoldDB" id="A0A1M5VJU1"/>
<sequence>MRPSHSRRAQTALSHMAEVDPAVAALALWCAHRDHDDPTCTQGDTILYGPEFEALSVPEQIGLAAHHVLHVALRHSARQTEMASRLGRKFKPLLYNLASDAIVNEALLNGNHALPRPAVRAKELIELLPGLDTVAPDILGDWDTDRLYHALARPRDGDPSETNPAIEDYLLKRRFAPDLTAEGTYESQSDVWSSRVDQALDMGRSGGIGIGVSLARFADLPQSRTPWELRLRRLLLKAASDVPRVSHRRPSSRWIASDAQARQSGTRTPAFEPGMTRDIRRPRLAIALDTSSSVTDRQLDLFASEAVGIQRRTTAELHLLAFDTEVHTHQRFDHADDLTRIDMRRGGGTSFDPVIAKAGQLDPSLLIVLTDLEAPLGPQPGFPVIWAVPSAVTRAPSFGTVLSMQH</sequence>
<dbReference type="InterPro" id="IPR036465">
    <property type="entry name" value="vWFA_dom_sf"/>
</dbReference>
<reference evidence="4 5" key="1">
    <citation type="submission" date="2016-11" db="EMBL/GenBank/DDBJ databases">
        <authorList>
            <person name="Jaros S."/>
            <person name="Januszkiewicz K."/>
            <person name="Wedrychowicz H."/>
        </authorList>
    </citation>
    <scope>NUCLEOTIDE SEQUENCE [LARGE SCALE GENOMIC DNA]</scope>
    <source>
        <strain evidence="4 5">DSM 29431</strain>
    </source>
</reference>
<proteinExistence type="predicted"/>
<dbReference type="Proteomes" id="UP000184221">
    <property type="component" value="Unassembled WGS sequence"/>
</dbReference>
<evidence type="ECO:0000256" key="1">
    <source>
        <dbReference type="SAM" id="MobiDB-lite"/>
    </source>
</evidence>
<dbReference type="Pfam" id="PF09967">
    <property type="entry name" value="DUF2201"/>
    <property type="match status" value="1"/>
</dbReference>
<name>A0A1M5VJU1_9RHOB</name>
<evidence type="ECO:0000259" key="3">
    <source>
        <dbReference type="Pfam" id="PF13203"/>
    </source>
</evidence>
<gene>
    <name evidence="4" type="ORF">SAMN05443551_2911</name>
</gene>
<keyword evidence="5" id="KW-1185">Reference proteome</keyword>
<organism evidence="4 5">
    <name type="scientific">Marivita hallyeonensis</name>
    <dbReference type="NCBI Taxonomy" id="996342"/>
    <lineage>
        <taxon>Bacteria</taxon>
        <taxon>Pseudomonadati</taxon>
        <taxon>Pseudomonadota</taxon>
        <taxon>Alphaproteobacteria</taxon>
        <taxon>Rhodobacterales</taxon>
        <taxon>Roseobacteraceae</taxon>
        <taxon>Marivita</taxon>
    </lineage>
</organism>
<dbReference type="OrthoDB" id="9761650at2"/>